<evidence type="ECO:0000256" key="1">
    <source>
        <dbReference type="ARBA" id="ARBA00010923"/>
    </source>
</evidence>
<proteinExistence type="inferred from homology"/>
<dbReference type="AlphaFoldDB" id="A0A847D477"/>
<dbReference type="Gene3D" id="3.90.220.20">
    <property type="entry name" value="DNA methylase specificity domains"/>
    <property type="match status" value="2"/>
</dbReference>
<evidence type="ECO:0000313" key="7">
    <source>
        <dbReference type="EMBL" id="NLD32121.1"/>
    </source>
</evidence>
<keyword evidence="3" id="KW-0238">DNA-binding</keyword>
<keyword evidence="7" id="KW-0255">Endonuclease</keyword>
<evidence type="ECO:0000256" key="5">
    <source>
        <dbReference type="SAM" id="Coils"/>
    </source>
</evidence>
<dbReference type="EMBL" id="JAAZCD010000175">
    <property type="protein sequence ID" value="NLD32121.1"/>
    <property type="molecule type" value="Genomic_DNA"/>
</dbReference>
<feature type="domain" description="Type I restriction modification DNA specificity" evidence="6">
    <location>
        <begin position="318"/>
        <end position="479"/>
    </location>
</feature>
<accession>A0A847D477</accession>
<dbReference type="Pfam" id="PF01420">
    <property type="entry name" value="Methylase_S"/>
    <property type="match status" value="2"/>
</dbReference>
<evidence type="ECO:0000256" key="4">
    <source>
        <dbReference type="ARBA" id="ARBA00038652"/>
    </source>
</evidence>
<gene>
    <name evidence="7" type="ORF">GX662_07670</name>
</gene>
<dbReference type="GO" id="GO:0009307">
    <property type="term" value="P:DNA restriction-modification system"/>
    <property type="evidence" value="ECO:0007669"/>
    <property type="project" value="UniProtKB-KW"/>
</dbReference>
<evidence type="ECO:0000256" key="3">
    <source>
        <dbReference type="ARBA" id="ARBA00023125"/>
    </source>
</evidence>
<name>A0A847D477_9LACT</name>
<sequence>MNAQDLKNSILQLAIQGKLVEQRVEEGTAKELLENIEAKKKNLIEEGKIKKQKALPAIKEDEIPFDIPESWEWVRFGEMVNFNMGKTPPRSELKYWGDDYNWVSIADMVADGYIFETKEKISEIGLKEKFKGSLVPKGTLLMSFKLTVGKVSILNIDAVHNEAIISIYPYSDSEETIRNYLFTMLPLLSTYGETKGAIKGKTLNSTSLNNLLIPAPPLGEQKRIIEKIKELMPYVDKYNLAYSEVEELNKSFSEDMQKSILQYAIQGKLVEQRKEDGMAEELYKQIQEEKNKLIKEGKIKKTKALPEITENEYPFDIPENWKWVRLGNIVSLLGDGIHGTPVYDNSGDYYFINGNNLNDGIIKIKDDTKRVKEDQFIKHKRDLNENTVLVSINGTIGNVAFYGREKVILGKSACYFNLIVEDFKYYLYWVIKTKYFLDYAINKATGTTIKNVSLATMREFAIPLPPLEEQKRIVEKIQEILPYTKQLVK</sequence>
<reference evidence="7 8" key="1">
    <citation type="journal article" date="2020" name="Biotechnol. Biofuels">
        <title>New insights from the biogas microbiome by comprehensive genome-resolved metagenomics of nearly 1600 species originating from multiple anaerobic digesters.</title>
        <authorList>
            <person name="Campanaro S."/>
            <person name="Treu L."/>
            <person name="Rodriguez-R L.M."/>
            <person name="Kovalovszki A."/>
            <person name="Ziels R.M."/>
            <person name="Maus I."/>
            <person name="Zhu X."/>
            <person name="Kougias P.G."/>
            <person name="Basile A."/>
            <person name="Luo G."/>
            <person name="Schluter A."/>
            <person name="Konstantinidis K.T."/>
            <person name="Angelidaki I."/>
        </authorList>
    </citation>
    <scope>NUCLEOTIDE SEQUENCE [LARGE SCALE GENOMIC DNA]</scope>
    <source>
        <strain evidence="7">AS07pgkLD_105</strain>
    </source>
</reference>
<dbReference type="PANTHER" id="PTHR43140:SF1">
    <property type="entry name" value="TYPE I RESTRICTION ENZYME ECOKI SPECIFICITY SUBUNIT"/>
    <property type="match status" value="1"/>
</dbReference>
<dbReference type="SUPFAM" id="SSF116734">
    <property type="entry name" value="DNA methylase specificity domain"/>
    <property type="match status" value="2"/>
</dbReference>
<evidence type="ECO:0000256" key="2">
    <source>
        <dbReference type="ARBA" id="ARBA00022747"/>
    </source>
</evidence>
<comment type="subunit">
    <text evidence="4">The methyltransferase is composed of M and S polypeptides.</text>
</comment>
<comment type="similarity">
    <text evidence="1">Belongs to the type-I restriction system S methylase family.</text>
</comment>
<dbReference type="RefSeq" id="WP_276646309.1">
    <property type="nucleotide sequence ID" value="NZ_JAAZCD010000175.1"/>
</dbReference>
<keyword evidence="7" id="KW-0540">Nuclease</keyword>
<dbReference type="PANTHER" id="PTHR43140">
    <property type="entry name" value="TYPE-1 RESTRICTION ENZYME ECOKI SPECIFICITY PROTEIN"/>
    <property type="match status" value="1"/>
</dbReference>
<comment type="caution">
    <text evidence="7">The sequence shown here is derived from an EMBL/GenBank/DDBJ whole genome shotgun (WGS) entry which is preliminary data.</text>
</comment>
<keyword evidence="7" id="KW-0378">Hydrolase</keyword>
<keyword evidence="2" id="KW-0680">Restriction system</keyword>
<evidence type="ECO:0000313" key="8">
    <source>
        <dbReference type="Proteomes" id="UP000589373"/>
    </source>
</evidence>
<feature type="coiled-coil region" evidence="5">
    <location>
        <begin position="26"/>
        <end position="53"/>
    </location>
</feature>
<dbReference type="InterPro" id="IPR051212">
    <property type="entry name" value="Type-I_RE_S_subunit"/>
</dbReference>
<feature type="domain" description="Type I restriction modification DNA specificity" evidence="6">
    <location>
        <begin position="68"/>
        <end position="231"/>
    </location>
</feature>
<dbReference type="CDD" id="cd17244">
    <property type="entry name" value="RMtype1_S_Apa101655I-TRD2-CR2_like"/>
    <property type="match status" value="1"/>
</dbReference>
<organism evidence="7 8">
    <name type="scientific">Trichococcus flocculiformis</name>
    <dbReference type="NCBI Taxonomy" id="82803"/>
    <lineage>
        <taxon>Bacteria</taxon>
        <taxon>Bacillati</taxon>
        <taxon>Bacillota</taxon>
        <taxon>Bacilli</taxon>
        <taxon>Lactobacillales</taxon>
        <taxon>Carnobacteriaceae</taxon>
        <taxon>Trichococcus</taxon>
    </lineage>
</organism>
<dbReference type="InterPro" id="IPR000055">
    <property type="entry name" value="Restrct_endonuc_typeI_TRD"/>
</dbReference>
<dbReference type="InterPro" id="IPR044946">
    <property type="entry name" value="Restrct_endonuc_typeI_TRD_sf"/>
</dbReference>
<keyword evidence="5" id="KW-0175">Coiled coil</keyword>
<dbReference type="Proteomes" id="UP000589373">
    <property type="component" value="Unassembled WGS sequence"/>
</dbReference>
<protein>
    <submittedName>
        <fullName evidence="7">Restriction endonuclease</fullName>
    </submittedName>
</protein>
<dbReference type="GO" id="GO:0003677">
    <property type="term" value="F:DNA binding"/>
    <property type="evidence" value="ECO:0007669"/>
    <property type="project" value="UniProtKB-KW"/>
</dbReference>
<dbReference type="GO" id="GO:0004519">
    <property type="term" value="F:endonuclease activity"/>
    <property type="evidence" value="ECO:0007669"/>
    <property type="project" value="UniProtKB-KW"/>
</dbReference>
<evidence type="ECO:0000259" key="6">
    <source>
        <dbReference type="Pfam" id="PF01420"/>
    </source>
</evidence>